<name>A0A3B6H1C9_WHEAT</name>
<dbReference type="Gramene" id="TraesWEE_scaffold_087056_01G000300.1">
    <property type="protein sequence ID" value="TraesWEE_scaffold_087056_01G000300.1"/>
    <property type="gene ID" value="TraesWEE_scaffold_087056_01G000300"/>
</dbReference>
<dbReference type="Gramene" id="TraesROB_scaffold_077943_01G000100.1">
    <property type="protein sequence ID" value="TraesROB_scaffold_077943_01G000100.1"/>
    <property type="gene ID" value="TraesROB_scaffold_077943_01G000100"/>
</dbReference>
<dbReference type="STRING" id="4565.A0A3B6H1C9"/>
<feature type="transmembrane region" description="Helical" evidence="7">
    <location>
        <begin position="96"/>
        <end position="115"/>
    </location>
</feature>
<evidence type="ECO:0000256" key="5">
    <source>
        <dbReference type="ARBA" id="ARBA00022989"/>
    </source>
</evidence>
<protein>
    <recommendedName>
        <fullName evidence="7">PRA1 family protein</fullName>
    </recommendedName>
</protein>
<keyword evidence="9" id="KW-1185">Reference proteome</keyword>
<dbReference type="Gramene" id="TraesCLE_scaffold_086591_01G000300.1">
    <property type="protein sequence ID" value="TraesCLE_scaffold_086591_01G000300.1"/>
    <property type="gene ID" value="TraesCLE_scaffold_086591_01G000300"/>
</dbReference>
<organism evidence="8">
    <name type="scientific">Triticum aestivum</name>
    <name type="common">Wheat</name>
    <dbReference type="NCBI Taxonomy" id="4565"/>
    <lineage>
        <taxon>Eukaryota</taxon>
        <taxon>Viridiplantae</taxon>
        <taxon>Streptophyta</taxon>
        <taxon>Embryophyta</taxon>
        <taxon>Tracheophyta</taxon>
        <taxon>Spermatophyta</taxon>
        <taxon>Magnoliopsida</taxon>
        <taxon>Liliopsida</taxon>
        <taxon>Poales</taxon>
        <taxon>Poaceae</taxon>
        <taxon>BOP clade</taxon>
        <taxon>Pooideae</taxon>
        <taxon>Triticodae</taxon>
        <taxon>Triticeae</taxon>
        <taxon>Triticinae</taxon>
        <taxon>Triticum</taxon>
    </lineage>
</organism>
<keyword evidence="4 7" id="KW-0812">Transmembrane</keyword>
<dbReference type="PANTHER" id="PTHR12859:SF0">
    <property type="entry name" value="PRA1 FAMILY PROTEIN"/>
    <property type="match status" value="1"/>
</dbReference>
<dbReference type="Gramene" id="TraesCS3D02G357100.1">
    <property type="protein sequence ID" value="TraesCS3D02G357100.1"/>
    <property type="gene ID" value="TraesCS3D02G357100"/>
</dbReference>
<evidence type="ECO:0000256" key="3">
    <source>
        <dbReference type="ARBA" id="ARBA00006483"/>
    </source>
</evidence>
<dbReference type="Proteomes" id="UP000019116">
    <property type="component" value="Chromosome 3D"/>
</dbReference>
<reference evidence="8" key="1">
    <citation type="submission" date="2018-08" db="EMBL/GenBank/DDBJ databases">
        <authorList>
            <person name="Rossello M."/>
        </authorList>
    </citation>
    <scope>NUCLEOTIDE SEQUENCE [LARGE SCALE GENOMIC DNA]</scope>
    <source>
        <strain evidence="8">cv. Chinese Spring</strain>
    </source>
</reference>
<comment type="function">
    <text evidence="1 7">May be involved in both secretory and endocytic intracellular trafficking in the endosomal/prevacuolar compartments.</text>
</comment>
<comment type="subcellular location">
    <subcellularLocation>
        <location evidence="2 7">Membrane</location>
        <topology evidence="2 7">Multi-pass membrane protein</topology>
    </subcellularLocation>
</comment>
<evidence type="ECO:0000256" key="7">
    <source>
        <dbReference type="RuleBase" id="RU363107"/>
    </source>
</evidence>
<evidence type="ECO:0000313" key="9">
    <source>
        <dbReference type="Proteomes" id="UP000019116"/>
    </source>
</evidence>
<evidence type="ECO:0000256" key="2">
    <source>
        <dbReference type="ARBA" id="ARBA00004141"/>
    </source>
</evidence>
<reference evidence="8" key="2">
    <citation type="submission" date="2018-10" db="UniProtKB">
        <authorList>
            <consortium name="EnsemblPlants"/>
        </authorList>
    </citation>
    <scope>IDENTIFICATION</scope>
</reference>
<dbReference type="GO" id="GO:0005783">
    <property type="term" value="C:endoplasmic reticulum"/>
    <property type="evidence" value="ECO:0007669"/>
    <property type="project" value="UniProtKB-ARBA"/>
</dbReference>
<dbReference type="Gramene" id="TraesCAD_scaffold_082465_01G000100.1">
    <property type="protein sequence ID" value="TraesCAD_scaffold_082465_01G000100.1"/>
    <property type="gene ID" value="TraesCAD_scaffold_082465_01G000100"/>
</dbReference>
<evidence type="ECO:0000256" key="4">
    <source>
        <dbReference type="ARBA" id="ARBA00022692"/>
    </source>
</evidence>
<dbReference type="GO" id="GO:0016020">
    <property type="term" value="C:membrane"/>
    <property type="evidence" value="ECO:0007669"/>
    <property type="project" value="UniProtKB-SubCell"/>
</dbReference>
<keyword evidence="6 7" id="KW-0472">Membrane</keyword>
<dbReference type="GO" id="GO:0016192">
    <property type="term" value="P:vesicle-mediated transport"/>
    <property type="evidence" value="ECO:0007669"/>
    <property type="project" value="UniProtKB-ARBA"/>
</dbReference>
<evidence type="ECO:0000313" key="8">
    <source>
        <dbReference type="EnsemblPlants" id="TraesCS3D02G357100.1"/>
    </source>
</evidence>
<comment type="similarity">
    <text evidence="3 7">Belongs to the PRA1 family.</text>
</comment>
<proteinExistence type="inferred from homology"/>
<feature type="transmembrane region" description="Helical" evidence="7">
    <location>
        <begin position="211"/>
        <end position="229"/>
    </location>
</feature>
<evidence type="ECO:0000256" key="6">
    <source>
        <dbReference type="ARBA" id="ARBA00023136"/>
    </source>
</evidence>
<feature type="transmembrane region" description="Helical" evidence="7">
    <location>
        <begin position="186"/>
        <end position="205"/>
    </location>
</feature>
<dbReference type="Pfam" id="PF03208">
    <property type="entry name" value="PRA1"/>
    <property type="match status" value="1"/>
</dbReference>
<dbReference type="InterPro" id="IPR004895">
    <property type="entry name" value="Prenylated_rab_accept_PRA1"/>
</dbReference>
<keyword evidence="5 7" id="KW-1133">Transmembrane helix</keyword>
<feature type="transmembrane region" description="Helical" evidence="7">
    <location>
        <begin position="121"/>
        <end position="141"/>
    </location>
</feature>
<accession>A0A3B6H1C9</accession>
<dbReference type="EnsemblPlants" id="TraesCS3D02G357100.1">
    <property type="protein sequence ID" value="TraesCS3D02G357100.1"/>
    <property type="gene ID" value="TraesCS3D02G357100"/>
</dbReference>
<dbReference type="Gramene" id="TraesRN3D0100827800.1">
    <property type="protein sequence ID" value="TraesRN3D0100827800.1"/>
    <property type="gene ID" value="TraesRN3D0100827800"/>
</dbReference>
<keyword evidence="7" id="KW-0813">Transport</keyword>
<sequence>MDRTAKFACRQTRVLFQNQTGVRSPNLNQAFPLGSGLRGRRRAAAMDGRPATADDVVEAMREFVWFPPPRPSSEFFSRFSAPRSCSKWISRLECNLYYYGTNYFILIILIGMSFLQKPVAILTAFATGLSIAFFSDSFAVTSTDKVISIVRKFSPDLAAKMRPYINSVRHGRPSIKGSTHICGRPLSMWVFALFLFEVSCIFWVSSCNFLIVPWALYVGLLVTLIHASFRERNLKGRLNRFRKEFREAW</sequence>
<dbReference type="PANTHER" id="PTHR12859">
    <property type="entry name" value="PRA1 PROTEIN"/>
    <property type="match status" value="1"/>
</dbReference>
<dbReference type="OrthoDB" id="537033at2759"/>
<evidence type="ECO:0000256" key="1">
    <source>
        <dbReference type="ARBA" id="ARBA00002501"/>
    </source>
</evidence>
<dbReference type="OMA" id="KMRPYIN"/>
<dbReference type="Gramene" id="TraesCS3D03G0793100.1">
    <property type="protein sequence ID" value="TraesCS3D03G0793100.1.CDS"/>
    <property type="gene ID" value="TraesCS3D03G0793100"/>
</dbReference>
<dbReference type="AlphaFoldDB" id="A0A3B6H1C9"/>